<reference evidence="1 2" key="1">
    <citation type="journal article" date="2017" name="Int. J. Parasitol.">
        <title>The genome of the protozoan parasite Cystoisospora suis and a reverse vaccinology approach to identify vaccine candidates.</title>
        <authorList>
            <person name="Palmieri N."/>
            <person name="Shrestha A."/>
            <person name="Ruttkowski B."/>
            <person name="Beck T."/>
            <person name="Vogl C."/>
            <person name="Tomley F."/>
            <person name="Blake D.P."/>
            <person name="Joachim A."/>
        </authorList>
    </citation>
    <scope>NUCLEOTIDE SEQUENCE [LARGE SCALE GENOMIC DNA]</scope>
    <source>
        <strain evidence="1 2">Wien I</strain>
    </source>
</reference>
<dbReference type="RefSeq" id="XP_067916377.1">
    <property type="nucleotide sequence ID" value="XM_068071647.1"/>
</dbReference>
<dbReference type="GeneID" id="94434858"/>
<protein>
    <submittedName>
        <fullName evidence="1">Uncharacterized protein</fullName>
    </submittedName>
</protein>
<name>A0A2C6J4D9_9APIC</name>
<feature type="non-terminal residue" evidence="1">
    <location>
        <position position="1"/>
    </location>
</feature>
<dbReference type="Proteomes" id="UP000221165">
    <property type="component" value="Unassembled WGS sequence"/>
</dbReference>
<sequence length="83" mass="9091">RLPVVFSPLARLPSEKCGEALLRQARISRLSLRSLASHFFCCSLRRASLTSTTRVLLAKPLPGSQIVWLYTVLSECAASSQSS</sequence>
<evidence type="ECO:0000313" key="1">
    <source>
        <dbReference type="EMBL" id="PHJ14641.1"/>
    </source>
</evidence>
<gene>
    <name evidence="1" type="ORF">CSUI_011549</name>
</gene>
<proteinExistence type="predicted"/>
<comment type="caution">
    <text evidence="1">The sequence shown here is derived from an EMBL/GenBank/DDBJ whole genome shotgun (WGS) entry which is preliminary data.</text>
</comment>
<keyword evidence="2" id="KW-1185">Reference proteome</keyword>
<dbReference type="AlphaFoldDB" id="A0A2C6J4D9"/>
<evidence type="ECO:0000313" key="2">
    <source>
        <dbReference type="Proteomes" id="UP000221165"/>
    </source>
</evidence>
<dbReference type="EMBL" id="MIGC01013388">
    <property type="protein sequence ID" value="PHJ14641.1"/>
    <property type="molecule type" value="Genomic_DNA"/>
</dbReference>
<feature type="non-terminal residue" evidence="1">
    <location>
        <position position="83"/>
    </location>
</feature>
<dbReference type="VEuPathDB" id="ToxoDB:CSUI_011549"/>
<accession>A0A2C6J4D9</accession>
<organism evidence="1 2">
    <name type="scientific">Cystoisospora suis</name>
    <dbReference type="NCBI Taxonomy" id="483139"/>
    <lineage>
        <taxon>Eukaryota</taxon>
        <taxon>Sar</taxon>
        <taxon>Alveolata</taxon>
        <taxon>Apicomplexa</taxon>
        <taxon>Conoidasida</taxon>
        <taxon>Coccidia</taxon>
        <taxon>Eucoccidiorida</taxon>
        <taxon>Eimeriorina</taxon>
        <taxon>Sarcocystidae</taxon>
        <taxon>Cystoisospora</taxon>
    </lineage>
</organism>